<evidence type="ECO:0000313" key="3">
    <source>
        <dbReference type="EMBL" id="CAF3997167.1"/>
    </source>
</evidence>
<sequence length="152" mass="18153">HPLLTLFLYYWRLDTHSYIFGRKPIKDPFDIMQQRKIQYAFTMANIEDEVHIPGLWTTFHQFLKEHCLKPSIAFRKTQTSWFNSYSLAIIFTNFAIANVSLFRDHSLIRAWLHKVDSNGGIYRHRWGDAPIHTLILTQLISRNQLVRLRYFG</sequence>
<dbReference type="SUPFAM" id="SSF53448">
    <property type="entry name" value="Nucleotide-diphospho-sugar transferases"/>
    <property type="match status" value="1"/>
</dbReference>
<evidence type="ECO:0000256" key="1">
    <source>
        <dbReference type="ARBA" id="ARBA00007677"/>
    </source>
</evidence>
<dbReference type="GO" id="GO:0006487">
    <property type="term" value="P:protein N-linked glycosylation"/>
    <property type="evidence" value="ECO:0007669"/>
    <property type="project" value="TreeGrafter"/>
</dbReference>
<proteinExistence type="inferred from homology"/>
<dbReference type="Gene3D" id="3.90.550.10">
    <property type="entry name" value="Spore Coat Polysaccharide Biosynthesis Protein SpsA, Chain A"/>
    <property type="match status" value="1"/>
</dbReference>
<accession>A0A819NJE5</accession>
<dbReference type="EMBL" id="CAJOAX010006984">
    <property type="protein sequence ID" value="CAF3997167.1"/>
    <property type="molecule type" value="Genomic_DNA"/>
</dbReference>
<dbReference type="PANTHER" id="PTHR31121:SF6">
    <property type="entry name" value="ALPHA-1,2 MANNOSYLTRANSFERASE KTR1"/>
    <property type="match status" value="1"/>
</dbReference>
<dbReference type="GO" id="GO:0000032">
    <property type="term" value="P:cell wall mannoprotein biosynthetic process"/>
    <property type="evidence" value="ECO:0007669"/>
    <property type="project" value="TreeGrafter"/>
</dbReference>
<keyword evidence="2" id="KW-0808">Transferase</keyword>
<feature type="non-terminal residue" evidence="3">
    <location>
        <position position="1"/>
    </location>
</feature>
<dbReference type="InterPro" id="IPR002685">
    <property type="entry name" value="Glyco_trans_15"/>
</dbReference>
<reference evidence="3" key="1">
    <citation type="submission" date="2021-02" db="EMBL/GenBank/DDBJ databases">
        <authorList>
            <person name="Nowell W R."/>
        </authorList>
    </citation>
    <scope>NUCLEOTIDE SEQUENCE</scope>
</reference>
<dbReference type="Proteomes" id="UP000663823">
    <property type="component" value="Unassembled WGS sequence"/>
</dbReference>
<evidence type="ECO:0000256" key="2">
    <source>
        <dbReference type="ARBA" id="ARBA00022679"/>
    </source>
</evidence>
<dbReference type="AlphaFoldDB" id="A0A819NJE5"/>
<evidence type="ECO:0000313" key="4">
    <source>
        <dbReference type="Proteomes" id="UP000663823"/>
    </source>
</evidence>
<comment type="similarity">
    <text evidence="1">Belongs to the glycosyltransferase 15 family.</text>
</comment>
<dbReference type="InterPro" id="IPR029044">
    <property type="entry name" value="Nucleotide-diphossugar_trans"/>
</dbReference>
<dbReference type="GO" id="GO:0000026">
    <property type="term" value="F:alpha-1,2-mannosyltransferase activity"/>
    <property type="evidence" value="ECO:0007669"/>
    <property type="project" value="TreeGrafter"/>
</dbReference>
<organism evidence="3 4">
    <name type="scientific">Rotaria sordida</name>
    <dbReference type="NCBI Taxonomy" id="392033"/>
    <lineage>
        <taxon>Eukaryota</taxon>
        <taxon>Metazoa</taxon>
        <taxon>Spiralia</taxon>
        <taxon>Gnathifera</taxon>
        <taxon>Rotifera</taxon>
        <taxon>Eurotatoria</taxon>
        <taxon>Bdelloidea</taxon>
        <taxon>Philodinida</taxon>
        <taxon>Philodinidae</taxon>
        <taxon>Rotaria</taxon>
    </lineage>
</organism>
<dbReference type="Pfam" id="PF01793">
    <property type="entry name" value="Glyco_transf_15"/>
    <property type="match status" value="1"/>
</dbReference>
<dbReference type="GO" id="GO:0016020">
    <property type="term" value="C:membrane"/>
    <property type="evidence" value="ECO:0007669"/>
    <property type="project" value="InterPro"/>
</dbReference>
<dbReference type="PANTHER" id="PTHR31121">
    <property type="entry name" value="ALPHA-1,2 MANNOSYLTRANSFERASE KTR1"/>
    <property type="match status" value="1"/>
</dbReference>
<comment type="caution">
    <text evidence="3">The sequence shown here is derived from an EMBL/GenBank/DDBJ whole genome shotgun (WGS) entry which is preliminary data.</text>
</comment>
<dbReference type="GO" id="GO:0005794">
    <property type="term" value="C:Golgi apparatus"/>
    <property type="evidence" value="ECO:0007669"/>
    <property type="project" value="TreeGrafter"/>
</dbReference>
<gene>
    <name evidence="3" type="ORF">OTI717_LOCUS28803</name>
</gene>
<name>A0A819NJE5_9BILA</name>
<protein>
    <submittedName>
        <fullName evidence="3">Uncharacterized protein</fullName>
    </submittedName>
</protein>